<dbReference type="InterPro" id="IPR049326">
    <property type="entry name" value="Rhodopsin_dom_fungi"/>
</dbReference>
<comment type="similarity">
    <text evidence="5">Belongs to the SAT4 family.</text>
</comment>
<evidence type="ECO:0000256" key="6">
    <source>
        <dbReference type="SAM" id="Phobius"/>
    </source>
</evidence>
<gene>
    <name evidence="8" type="ORF">EV356DRAFT_536682</name>
</gene>
<keyword evidence="9" id="KW-1185">Reference proteome</keyword>
<accession>A0A6A6GWF2</accession>
<dbReference type="Pfam" id="PF20684">
    <property type="entry name" value="Fung_rhodopsin"/>
    <property type="match status" value="1"/>
</dbReference>
<dbReference type="OrthoDB" id="5421689at2759"/>
<dbReference type="AlphaFoldDB" id="A0A6A6GWF2"/>
<dbReference type="GO" id="GO:0016020">
    <property type="term" value="C:membrane"/>
    <property type="evidence" value="ECO:0007669"/>
    <property type="project" value="UniProtKB-SubCell"/>
</dbReference>
<feature type="transmembrane region" description="Helical" evidence="6">
    <location>
        <begin position="125"/>
        <end position="147"/>
    </location>
</feature>
<keyword evidence="4 6" id="KW-0472">Membrane</keyword>
<keyword evidence="2 6" id="KW-0812">Transmembrane</keyword>
<feature type="transmembrane region" description="Helical" evidence="6">
    <location>
        <begin position="12"/>
        <end position="33"/>
    </location>
</feature>
<evidence type="ECO:0000259" key="7">
    <source>
        <dbReference type="Pfam" id="PF20684"/>
    </source>
</evidence>
<reference evidence="8" key="1">
    <citation type="journal article" date="2020" name="Stud. Mycol.">
        <title>101 Dothideomycetes genomes: a test case for predicting lifestyles and emergence of pathogens.</title>
        <authorList>
            <person name="Haridas S."/>
            <person name="Albert R."/>
            <person name="Binder M."/>
            <person name="Bloem J."/>
            <person name="Labutti K."/>
            <person name="Salamov A."/>
            <person name="Andreopoulos B."/>
            <person name="Baker S."/>
            <person name="Barry K."/>
            <person name="Bills G."/>
            <person name="Bluhm B."/>
            <person name="Cannon C."/>
            <person name="Castanera R."/>
            <person name="Culley D."/>
            <person name="Daum C."/>
            <person name="Ezra D."/>
            <person name="Gonzalez J."/>
            <person name="Henrissat B."/>
            <person name="Kuo A."/>
            <person name="Liang C."/>
            <person name="Lipzen A."/>
            <person name="Lutzoni F."/>
            <person name="Magnuson J."/>
            <person name="Mondo S."/>
            <person name="Nolan M."/>
            <person name="Ohm R."/>
            <person name="Pangilinan J."/>
            <person name="Park H.-J."/>
            <person name="Ramirez L."/>
            <person name="Alfaro M."/>
            <person name="Sun H."/>
            <person name="Tritt A."/>
            <person name="Yoshinaga Y."/>
            <person name="Zwiers L.-H."/>
            <person name="Turgeon B."/>
            <person name="Goodwin S."/>
            <person name="Spatafora J."/>
            <person name="Crous P."/>
            <person name="Grigoriev I."/>
        </authorList>
    </citation>
    <scope>NUCLEOTIDE SEQUENCE</scope>
    <source>
        <strain evidence="8">Tuck. ex Michener</strain>
    </source>
</reference>
<evidence type="ECO:0000256" key="5">
    <source>
        <dbReference type="ARBA" id="ARBA00038359"/>
    </source>
</evidence>
<evidence type="ECO:0000256" key="4">
    <source>
        <dbReference type="ARBA" id="ARBA00023136"/>
    </source>
</evidence>
<feature type="transmembrane region" description="Helical" evidence="6">
    <location>
        <begin position="243"/>
        <end position="265"/>
    </location>
</feature>
<evidence type="ECO:0000313" key="9">
    <source>
        <dbReference type="Proteomes" id="UP000800092"/>
    </source>
</evidence>
<dbReference type="EMBL" id="ML991847">
    <property type="protein sequence ID" value="KAF2230124.1"/>
    <property type="molecule type" value="Genomic_DNA"/>
</dbReference>
<dbReference type="Proteomes" id="UP000800092">
    <property type="component" value="Unassembled WGS sequence"/>
</dbReference>
<proteinExistence type="inferred from homology"/>
<feature type="transmembrane region" description="Helical" evidence="6">
    <location>
        <begin position="205"/>
        <end position="223"/>
    </location>
</feature>
<comment type="subcellular location">
    <subcellularLocation>
        <location evidence="1">Membrane</location>
        <topology evidence="1">Multi-pass membrane protein</topology>
    </subcellularLocation>
</comment>
<evidence type="ECO:0000256" key="1">
    <source>
        <dbReference type="ARBA" id="ARBA00004141"/>
    </source>
</evidence>
<evidence type="ECO:0000256" key="2">
    <source>
        <dbReference type="ARBA" id="ARBA00022692"/>
    </source>
</evidence>
<name>A0A6A6GWF2_VIRVR</name>
<feature type="transmembrane region" description="Helical" evidence="6">
    <location>
        <begin position="167"/>
        <end position="193"/>
    </location>
</feature>
<evidence type="ECO:0000256" key="3">
    <source>
        <dbReference type="ARBA" id="ARBA00022989"/>
    </source>
</evidence>
<feature type="transmembrane region" description="Helical" evidence="6">
    <location>
        <begin position="45"/>
        <end position="66"/>
    </location>
</feature>
<sequence>MGLPLHRNAVDTLILSWIFTFLATVSMLGFIWSRHLAKAHVGSDDLLLFAAYISSLGLVAVTTWAISLEGQAEHLDNLTRSEAAWIAKSLFANELLWGFINTLLRLSACLFDLKIFGTSRRVEISIWILEALSIIQWLVTLMESLLICKPSRKAWKPAIPGHCGNEILAYIWLESAGLFIDLAIVLVPLMEIYRLQIRMTQKLSIGALFGIGLLVVIISGMRISALHDVTSADFTYSRNSLGLLSMLGVFVTIILAGTLSLRPLLSHLKKKTQKFTASLTVYERTRSWTRRHNFLSKTGTSYMHSSQVEISSPNINASPIHRDVPVHLNNIEADQHSINPGFGWSYQLAHSLRIAYHEPQESDLINWQDSLQTRDGSDRIPFDDFQWLLQALQIPTASYIFGDSYQRTLAATDARCLRSQNTKSEWEFLSSGSPASTYKRTAIDIFRIFTDIVPGSPPQFSFDCRKGIEEWRASLMNTRHNNSFKGHDQIDSAWTTNGRTSIHRSTEVENHEYSCPYIVTVELHSFKDKTNEFIEAWFQDARRDLLADAAGFTQIDHHIMDSTSTLKDIGQRPQKEIYRLDRFEILHPRLPEVAVGNQTAWLASHLDDGKAIIEIVSEILQEILGNQDPMTTSRFERKPGLGEIWSFDLMN</sequence>
<dbReference type="PANTHER" id="PTHR33048">
    <property type="entry name" value="PTH11-LIKE INTEGRAL MEMBRANE PROTEIN (AFU_ORTHOLOGUE AFUA_5G11245)"/>
    <property type="match status" value="1"/>
</dbReference>
<evidence type="ECO:0000313" key="8">
    <source>
        <dbReference type="EMBL" id="KAF2230124.1"/>
    </source>
</evidence>
<dbReference type="PANTHER" id="PTHR33048:SF47">
    <property type="entry name" value="INTEGRAL MEMBRANE PROTEIN-RELATED"/>
    <property type="match status" value="1"/>
</dbReference>
<feature type="domain" description="Rhodopsin" evidence="7">
    <location>
        <begin position="31"/>
        <end position="266"/>
    </location>
</feature>
<feature type="transmembrane region" description="Helical" evidence="6">
    <location>
        <begin position="95"/>
        <end position="113"/>
    </location>
</feature>
<dbReference type="InterPro" id="IPR052337">
    <property type="entry name" value="SAT4-like"/>
</dbReference>
<organism evidence="8 9">
    <name type="scientific">Viridothelium virens</name>
    <name type="common">Speckled blister lichen</name>
    <name type="synonym">Trypethelium virens</name>
    <dbReference type="NCBI Taxonomy" id="1048519"/>
    <lineage>
        <taxon>Eukaryota</taxon>
        <taxon>Fungi</taxon>
        <taxon>Dikarya</taxon>
        <taxon>Ascomycota</taxon>
        <taxon>Pezizomycotina</taxon>
        <taxon>Dothideomycetes</taxon>
        <taxon>Dothideomycetes incertae sedis</taxon>
        <taxon>Trypetheliales</taxon>
        <taxon>Trypetheliaceae</taxon>
        <taxon>Viridothelium</taxon>
    </lineage>
</organism>
<protein>
    <recommendedName>
        <fullName evidence="7">Rhodopsin domain-containing protein</fullName>
    </recommendedName>
</protein>
<keyword evidence="3 6" id="KW-1133">Transmembrane helix</keyword>